<keyword evidence="3" id="KW-1185">Reference proteome</keyword>
<dbReference type="InterPro" id="IPR048324">
    <property type="entry name" value="ZSWIM1-3_RNaseH-like"/>
</dbReference>
<dbReference type="Pfam" id="PF21056">
    <property type="entry name" value="ZSWIM1-3_RNaseH-like"/>
    <property type="match status" value="1"/>
</dbReference>
<proteinExistence type="predicted"/>
<dbReference type="OrthoDB" id="127122at2759"/>
<feature type="non-terminal residue" evidence="2">
    <location>
        <position position="1"/>
    </location>
</feature>
<sequence length="73" mass="8585">ENERKETLRIACRQLEEGCPSFDNVAVIMIDKDFTELSVLKEEFPNARILLCHFHVVKYLQEEEIKAKYDLNA</sequence>
<name>A0A225UBD2_9STRA</name>
<dbReference type="PANTHER" id="PTHR31569:SF4">
    <property type="entry name" value="SWIM-TYPE DOMAIN-CONTAINING PROTEIN"/>
    <property type="match status" value="1"/>
</dbReference>
<accession>A0A225UBD2</accession>
<reference evidence="3" key="1">
    <citation type="submission" date="2017-03" db="EMBL/GenBank/DDBJ databases">
        <title>Phytopthora megakarya and P. palmivora, two closely related causual agents of cacao black pod achieved similar genome size and gene model numbers by different mechanisms.</title>
        <authorList>
            <person name="Ali S."/>
            <person name="Shao J."/>
            <person name="Larry D.J."/>
            <person name="Kronmiller B."/>
            <person name="Shen D."/>
            <person name="Strem M.D."/>
            <person name="Melnick R.L."/>
            <person name="Guiltinan M.J."/>
            <person name="Tyler B.M."/>
            <person name="Meinhardt L.W."/>
            <person name="Bailey B.A."/>
        </authorList>
    </citation>
    <scope>NUCLEOTIDE SEQUENCE [LARGE SCALE GENOMIC DNA]</scope>
    <source>
        <strain evidence="3">zdho120</strain>
    </source>
</reference>
<dbReference type="Proteomes" id="UP000198211">
    <property type="component" value="Unassembled WGS sequence"/>
</dbReference>
<feature type="domain" description="ZSWIM1/3 RNaseH-like" evidence="1">
    <location>
        <begin position="1"/>
        <end position="50"/>
    </location>
</feature>
<dbReference type="InterPro" id="IPR052579">
    <property type="entry name" value="Zinc_finger_SWIM"/>
</dbReference>
<dbReference type="EMBL" id="NBNE01023178">
    <property type="protein sequence ID" value="OWY90355.1"/>
    <property type="molecule type" value="Genomic_DNA"/>
</dbReference>
<dbReference type="AlphaFoldDB" id="A0A225UBD2"/>
<dbReference type="PANTHER" id="PTHR31569">
    <property type="entry name" value="SWIM-TYPE DOMAIN-CONTAINING PROTEIN"/>
    <property type="match status" value="1"/>
</dbReference>
<comment type="caution">
    <text evidence="2">The sequence shown here is derived from an EMBL/GenBank/DDBJ whole genome shotgun (WGS) entry which is preliminary data.</text>
</comment>
<protein>
    <recommendedName>
        <fullName evidence="1">ZSWIM1/3 RNaseH-like domain-containing protein</fullName>
    </recommendedName>
</protein>
<evidence type="ECO:0000259" key="1">
    <source>
        <dbReference type="Pfam" id="PF21056"/>
    </source>
</evidence>
<gene>
    <name evidence="2" type="ORF">PHMEG_00041550</name>
</gene>
<evidence type="ECO:0000313" key="2">
    <source>
        <dbReference type="EMBL" id="OWY90355.1"/>
    </source>
</evidence>
<evidence type="ECO:0000313" key="3">
    <source>
        <dbReference type="Proteomes" id="UP000198211"/>
    </source>
</evidence>
<organism evidence="2 3">
    <name type="scientific">Phytophthora megakarya</name>
    <dbReference type="NCBI Taxonomy" id="4795"/>
    <lineage>
        <taxon>Eukaryota</taxon>
        <taxon>Sar</taxon>
        <taxon>Stramenopiles</taxon>
        <taxon>Oomycota</taxon>
        <taxon>Peronosporomycetes</taxon>
        <taxon>Peronosporales</taxon>
        <taxon>Peronosporaceae</taxon>
        <taxon>Phytophthora</taxon>
    </lineage>
</organism>